<dbReference type="EMBL" id="PVZC01000009">
    <property type="protein sequence ID" value="PRX95713.1"/>
    <property type="molecule type" value="Genomic_DNA"/>
</dbReference>
<proteinExistence type="predicted"/>
<reference evidence="2 3" key="1">
    <citation type="submission" date="2018-03" db="EMBL/GenBank/DDBJ databases">
        <title>Genomic Encyclopedia of Archaeal and Bacterial Type Strains, Phase II (KMG-II): from individual species to whole genera.</title>
        <authorList>
            <person name="Goeker M."/>
        </authorList>
    </citation>
    <scope>NUCLEOTIDE SEQUENCE [LARGE SCALE GENOMIC DNA]</scope>
    <source>
        <strain evidence="2 3">DSM 45601</strain>
    </source>
</reference>
<keyword evidence="3" id="KW-1185">Reference proteome</keyword>
<protein>
    <recommendedName>
        <fullName evidence="4">DUF2269 domain-containing protein</fullName>
    </recommendedName>
</protein>
<sequence>MAVKTLPTTAAPAASRAPRFRLPRPARRLLLTLHVGIGVGWIGLEAGVLTLLLTALNTGDTELARAAMLAVGAVADPLLVPTAVLTFATGVVLSLGTQWGLVRYYWVAVKLVLSTALLFGSSLAINPRIQRVAAEVAAAGPEVMPVSDAVLVSMAGATVVPGLLVIAATALSVYKPWGRTPLGRR</sequence>
<dbReference type="RefSeq" id="WP_106252047.1">
    <property type="nucleotide sequence ID" value="NZ_PVZC01000009.1"/>
</dbReference>
<comment type="caution">
    <text evidence="2">The sequence shown here is derived from an EMBL/GenBank/DDBJ whole genome shotgun (WGS) entry which is preliminary data.</text>
</comment>
<feature type="transmembrane region" description="Helical" evidence="1">
    <location>
        <begin position="150"/>
        <end position="174"/>
    </location>
</feature>
<keyword evidence="1" id="KW-0812">Transmembrane</keyword>
<dbReference type="Proteomes" id="UP000237846">
    <property type="component" value="Unassembled WGS sequence"/>
</dbReference>
<evidence type="ECO:0000313" key="2">
    <source>
        <dbReference type="EMBL" id="PRX95713.1"/>
    </source>
</evidence>
<gene>
    <name evidence="2" type="ORF">CLV72_109324</name>
</gene>
<organism evidence="2 3">
    <name type="scientific">Allonocardiopsis opalescens</name>
    <dbReference type="NCBI Taxonomy" id="1144618"/>
    <lineage>
        <taxon>Bacteria</taxon>
        <taxon>Bacillati</taxon>
        <taxon>Actinomycetota</taxon>
        <taxon>Actinomycetes</taxon>
        <taxon>Streptosporangiales</taxon>
        <taxon>Allonocardiopsis</taxon>
    </lineage>
</organism>
<keyword evidence="1" id="KW-0472">Membrane</keyword>
<evidence type="ECO:0008006" key="4">
    <source>
        <dbReference type="Google" id="ProtNLM"/>
    </source>
</evidence>
<dbReference type="OrthoDB" id="8082651at2"/>
<feature type="transmembrane region" description="Helical" evidence="1">
    <location>
        <begin position="66"/>
        <end position="92"/>
    </location>
</feature>
<evidence type="ECO:0000256" key="1">
    <source>
        <dbReference type="SAM" id="Phobius"/>
    </source>
</evidence>
<name>A0A2T0PW07_9ACTN</name>
<feature type="transmembrane region" description="Helical" evidence="1">
    <location>
        <begin position="104"/>
        <end position="125"/>
    </location>
</feature>
<evidence type="ECO:0000313" key="3">
    <source>
        <dbReference type="Proteomes" id="UP000237846"/>
    </source>
</evidence>
<accession>A0A2T0PW07</accession>
<keyword evidence="1" id="KW-1133">Transmembrane helix</keyword>
<dbReference type="AlphaFoldDB" id="A0A2T0PW07"/>
<feature type="transmembrane region" description="Helical" evidence="1">
    <location>
        <begin position="29"/>
        <end position="54"/>
    </location>
</feature>